<dbReference type="AlphaFoldDB" id="A0A517TBD7"/>
<organism evidence="2 3">
    <name type="scientific">Calycomorphotria hydatis</name>
    <dbReference type="NCBI Taxonomy" id="2528027"/>
    <lineage>
        <taxon>Bacteria</taxon>
        <taxon>Pseudomonadati</taxon>
        <taxon>Planctomycetota</taxon>
        <taxon>Planctomycetia</taxon>
        <taxon>Planctomycetales</taxon>
        <taxon>Planctomycetaceae</taxon>
        <taxon>Calycomorphotria</taxon>
    </lineage>
</organism>
<accession>A0A517TBD7</accession>
<proteinExistence type="predicted"/>
<sequence precursor="true">MRFLTLTLFLALGTAAPASDLPRVEADMKQQADTKTEEPQTQCVTCLRPVAIDVTLEQDFPLTCVPSANSQPSVTHLLENWATASAKLPRASETARMYWAYNQPQLSGHELAMLLDLQGPVSVESLRSQFTWTVKKEQKGDASTIILSAVPCDPLEQLFVSNISLHFAENSALPQAIRMVRPANSAGDQAEESTLISFKERRNKTFASQIVPASYAANESLQRTASLDEYAPETTGVIQQTTFKLPPMPVRD</sequence>
<dbReference type="KEGG" id="chya:V22_29500"/>
<keyword evidence="3" id="KW-1185">Reference proteome</keyword>
<feature type="chain" id="PRO_5021934944" evidence="1">
    <location>
        <begin position="19"/>
        <end position="252"/>
    </location>
</feature>
<evidence type="ECO:0000313" key="3">
    <source>
        <dbReference type="Proteomes" id="UP000319976"/>
    </source>
</evidence>
<evidence type="ECO:0000313" key="2">
    <source>
        <dbReference type="EMBL" id="QDT65690.1"/>
    </source>
</evidence>
<evidence type="ECO:0000256" key="1">
    <source>
        <dbReference type="SAM" id="SignalP"/>
    </source>
</evidence>
<protein>
    <submittedName>
        <fullName evidence="2">Uncharacterized protein</fullName>
    </submittedName>
</protein>
<feature type="signal peptide" evidence="1">
    <location>
        <begin position="1"/>
        <end position="18"/>
    </location>
</feature>
<reference evidence="2 3" key="1">
    <citation type="submission" date="2019-02" db="EMBL/GenBank/DDBJ databases">
        <title>Deep-cultivation of Planctomycetes and their phenomic and genomic characterization uncovers novel biology.</title>
        <authorList>
            <person name="Wiegand S."/>
            <person name="Jogler M."/>
            <person name="Boedeker C."/>
            <person name="Pinto D."/>
            <person name="Vollmers J."/>
            <person name="Rivas-Marin E."/>
            <person name="Kohn T."/>
            <person name="Peeters S.H."/>
            <person name="Heuer A."/>
            <person name="Rast P."/>
            <person name="Oberbeckmann S."/>
            <person name="Bunk B."/>
            <person name="Jeske O."/>
            <person name="Meyerdierks A."/>
            <person name="Storesund J.E."/>
            <person name="Kallscheuer N."/>
            <person name="Luecker S."/>
            <person name="Lage O.M."/>
            <person name="Pohl T."/>
            <person name="Merkel B.J."/>
            <person name="Hornburger P."/>
            <person name="Mueller R.-W."/>
            <person name="Bruemmer F."/>
            <person name="Labrenz M."/>
            <person name="Spormann A.M."/>
            <person name="Op den Camp H."/>
            <person name="Overmann J."/>
            <person name="Amann R."/>
            <person name="Jetten M.S.M."/>
            <person name="Mascher T."/>
            <person name="Medema M.H."/>
            <person name="Devos D.P."/>
            <person name="Kaster A.-K."/>
            <person name="Ovreas L."/>
            <person name="Rohde M."/>
            <person name="Galperin M.Y."/>
            <person name="Jogler C."/>
        </authorList>
    </citation>
    <scope>NUCLEOTIDE SEQUENCE [LARGE SCALE GENOMIC DNA]</scope>
    <source>
        <strain evidence="2 3">V22</strain>
    </source>
</reference>
<keyword evidence="1" id="KW-0732">Signal</keyword>
<gene>
    <name evidence="2" type="ORF">V22_29500</name>
</gene>
<dbReference type="EMBL" id="CP036316">
    <property type="protein sequence ID" value="QDT65690.1"/>
    <property type="molecule type" value="Genomic_DNA"/>
</dbReference>
<dbReference type="RefSeq" id="WP_145264027.1">
    <property type="nucleotide sequence ID" value="NZ_CP036316.1"/>
</dbReference>
<dbReference type="Proteomes" id="UP000319976">
    <property type="component" value="Chromosome"/>
</dbReference>
<name>A0A517TBD7_9PLAN</name>